<dbReference type="PANTHER" id="PTHR43133">
    <property type="entry name" value="RNA POLYMERASE ECF-TYPE SIGMA FACTO"/>
    <property type="match status" value="1"/>
</dbReference>
<evidence type="ECO:0000256" key="3">
    <source>
        <dbReference type="ARBA" id="ARBA00023082"/>
    </source>
</evidence>
<dbReference type="NCBIfam" id="TIGR02937">
    <property type="entry name" value="sigma70-ECF"/>
    <property type="match status" value="1"/>
</dbReference>
<dbReference type="InterPro" id="IPR036388">
    <property type="entry name" value="WH-like_DNA-bd_sf"/>
</dbReference>
<keyword evidence="4" id="KW-0238">DNA-binding</keyword>
<gene>
    <name evidence="6" type="ORF">IAA54_02715</name>
</gene>
<dbReference type="InterPro" id="IPR039425">
    <property type="entry name" value="RNA_pol_sigma-70-like"/>
</dbReference>
<reference evidence="6" key="1">
    <citation type="submission" date="2020-10" db="EMBL/GenBank/DDBJ databases">
        <authorList>
            <person name="Gilroy R."/>
        </authorList>
    </citation>
    <scope>NUCLEOTIDE SEQUENCE</scope>
    <source>
        <strain evidence="6">ChiSjej1B19-7085</strain>
    </source>
</reference>
<dbReference type="GO" id="GO:0006352">
    <property type="term" value="P:DNA-templated transcription initiation"/>
    <property type="evidence" value="ECO:0007669"/>
    <property type="project" value="InterPro"/>
</dbReference>
<dbReference type="SUPFAM" id="SSF88659">
    <property type="entry name" value="Sigma3 and sigma4 domains of RNA polymerase sigma factors"/>
    <property type="match status" value="1"/>
</dbReference>
<dbReference type="GO" id="GO:0003677">
    <property type="term" value="F:DNA binding"/>
    <property type="evidence" value="ECO:0007669"/>
    <property type="project" value="UniProtKB-KW"/>
</dbReference>
<evidence type="ECO:0000313" key="6">
    <source>
        <dbReference type="EMBL" id="HIR56554.1"/>
    </source>
</evidence>
<name>A0A9D1DPM4_9FIRM</name>
<keyword evidence="2" id="KW-0805">Transcription regulation</keyword>
<dbReference type="EMBL" id="DVHF01000034">
    <property type="protein sequence ID" value="HIR56554.1"/>
    <property type="molecule type" value="Genomic_DNA"/>
</dbReference>
<dbReference type="InterPro" id="IPR013324">
    <property type="entry name" value="RNA_pol_sigma_r3/r4-like"/>
</dbReference>
<keyword evidence="5" id="KW-0804">Transcription</keyword>
<sequence length="182" mass="21243">MKTKTIDPIRDASERFQEAYEKYAPDLRAYFSICFGDSMAEDLTQQLFLKLWVYLLGRPGFVPENWRAWLFRGAVNLKNDTIRWVRTLPQPFALDEDEDALPSPARISDDTDERLRRIAVRTALFRMDTRERDLILLKYMGFHSGEIGELLRLSASAVRSRSAKAREHFEKFLREAGGHWEG</sequence>
<evidence type="ECO:0000256" key="5">
    <source>
        <dbReference type="ARBA" id="ARBA00023163"/>
    </source>
</evidence>
<dbReference type="SUPFAM" id="SSF88946">
    <property type="entry name" value="Sigma2 domain of RNA polymerase sigma factors"/>
    <property type="match status" value="1"/>
</dbReference>
<dbReference type="PANTHER" id="PTHR43133:SF8">
    <property type="entry name" value="RNA POLYMERASE SIGMA FACTOR HI_1459-RELATED"/>
    <property type="match status" value="1"/>
</dbReference>
<proteinExistence type="inferred from homology"/>
<evidence type="ECO:0000256" key="4">
    <source>
        <dbReference type="ARBA" id="ARBA00023125"/>
    </source>
</evidence>
<comment type="caution">
    <text evidence="6">The sequence shown here is derived from an EMBL/GenBank/DDBJ whole genome shotgun (WGS) entry which is preliminary data.</text>
</comment>
<dbReference type="InterPro" id="IPR014284">
    <property type="entry name" value="RNA_pol_sigma-70_dom"/>
</dbReference>
<dbReference type="Gene3D" id="1.10.1740.10">
    <property type="match status" value="1"/>
</dbReference>
<accession>A0A9D1DPM4</accession>
<keyword evidence="3" id="KW-0731">Sigma factor</keyword>
<comment type="similarity">
    <text evidence="1">Belongs to the sigma-70 factor family. ECF subfamily.</text>
</comment>
<dbReference type="Gene3D" id="1.10.10.10">
    <property type="entry name" value="Winged helix-like DNA-binding domain superfamily/Winged helix DNA-binding domain"/>
    <property type="match status" value="1"/>
</dbReference>
<dbReference type="GO" id="GO:0016987">
    <property type="term" value="F:sigma factor activity"/>
    <property type="evidence" value="ECO:0007669"/>
    <property type="project" value="UniProtKB-KW"/>
</dbReference>
<evidence type="ECO:0000313" key="7">
    <source>
        <dbReference type="Proteomes" id="UP000886785"/>
    </source>
</evidence>
<dbReference type="Proteomes" id="UP000886785">
    <property type="component" value="Unassembled WGS sequence"/>
</dbReference>
<organism evidence="6 7">
    <name type="scientific">Candidatus Gallacutalibacter pullicola</name>
    <dbReference type="NCBI Taxonomy" id="2840830"/>
    <lineage>
        <taxon>Bacteria</taxon>
        <taxon>Bacillati</taxon>
        <taxon>Bacillota</taxon>
        <taxon>Clostridia</taxon>
        <taxon>Eubacteriales</taxon>
        <taxon>Candidatus Gallacutalibacter</taxon>
    </lineage>
</organism>
<dbReference type="AlphaFoldDB" id="A0A9D1DPM4"/>
<evidence type="ECO:0000256" key="2">
    <source>
        <dbReference type="ARBA" id="ARBA00023015"/>
    </source>
</evidence>
<dbReference type="InterPro" id="IPR013325">
    <property type="entry name" value="RNA_pol_sigma_r2"/>
</dbReference>
<protein>
    <submittedName>
        <fullName evidence="6">RNA polymerase sigma factor</fullName>
    </submittedName>
</protein>
<evidence type="ECO:0000256" key="1">
    <source>
        <dbReference type="ARBA" id="ARBA00010641"/>
    </source>
</evidence>
<reference evidence="6" key="2">
    <citation type="journal article" date="2021" name="PeerJ">
        <title>Extensive microbial diversity within the chicken gut microbiome revealed by metagenomics and culture.</title>
        <authorList>
            <person name="Gilroy R."/>
            <person name="Ravi A."/>
            <person name="Getino M."/>
            <person name="Pursley I."/>
            <person name="Horton D.L."/>
            <person name="Alikhan N.F."/>
            <person name="Baker D."/>
            <person name="Gharbi K."/>
            <person name="Hall N."/>
            <person name="Watson M."/>
            <person name="Adriaenssens E.M."/>
            <person name="Foster-Nyarko E."/>
            <person name="Jarju S."/>
            <person name="Secka A."/>
            <person name="Antonio M."/>
            <person name="Oren A."/>
            <person name="Chaudhuri R.R."/>
            <person name="La Ragione R."/>
            <person name="Hildebrand F."/>
            <person name="Pallen M.J."/>
        </authorList>
    </citation>
    <scope>NUCLEOTIDE SEQUENCE</scope>
    <source>
        <strain evidence="6">ChiSjej1B19-7085</strain>
    </source>
</reference>